<proteinExistence type="predicted"/>
<sequence length="186" mass="20069">MARGLTAGLLAEIIAGSLRPIVFFEAEFSSGTIYVWSGYGDLSWDSKTWSGVGHFMGISPMMETGTVQAVGVSIALSGIPSSLTSLVYTEARQGKPGTVWLGALDSTGAVVSDPYLSFKGRLDVPTDEDNGDTAKITITYESRLVDLERPRERRFTPEDQAIDYASDKGFDFVAGLQDAQLVWGRS</sequence>
<name>A0A6J5Q5K4_9CAUD</name>
<gene>
    <name evidence="2" type="ORF">UFOVP1425_50</name>
    <name evidence="3" type="ORF">UFOVP1672_28</name>
    <name evidence="1" type="ORF">UFOVP988_50</name>
</gene>
<dbReference type="EMBL" id="LR796943">
    <property type="protein sequence ID" value="CAB4176635.1"/>
    <property type="molecule type" value="Genomic_DNA"/>
</dbReference>
<protein>
    <submittedName>
        <fullName evidence="1">Uncharacterized protein</fullName>
    </submittedName>
</protein>
<accession>A0A6J5Q5K4</accession>
<dbReference type="EMBL" id="LR797536">
    <property type="protein sequence ID" value="CAB4223358.1"/>
    <property type="molecule type" value="Genomic_DNA"/>
</dbReference>
<dbReference type="EMBL" id="LR797367">
    <property type="protein sequence ID" value="CAB4210893.1"/>
    <property type="molecule type" value="Genomic_DNA"/>
</dbReference>
<evidence type="ECO:0000313" key="2">
    <source>
        <dbReference type="EMBL" id="CAB4210893.1"/>
    </source>
</evidence>
<evidence type="ECO:0000313" key="3">
    <source>
        <dbReference type="EMBL" id="CAB4223358.1"/>
    </source>
</evidence>
<reference evidence="1" key="1">
    <citation type="submission" date="2020-05" db="EMBL/GenBank/DDBJ databases">
        <authorList>
            <person name="Chiriac C."/>
            <person name="Salcher M."/>
            <person name="Ghai R."/>
            <person name="Kavagutti S V."/>
        </authorList>
    </citation>
    <scope>NUCLEOTIDE SEQUENCE</scope>
</reference>
<organism evidence="1">
    <name type="scientific">uncultured Caudovirales phage</name>
    <dbReference type="NCBI Taxonomy" id="2100421"/>
    <lineage>
        <taxon>Viruses</taxon>
        <taxon>Duplodnaviria</taxon>
        <taxon>Heunggongvirae</taxon>
        <taxon>Uroviricota</taxon>
        <taxon>Caudoviricetes</taxon>
        <taxon>Peduoviridae</taxon>
        <taxon>Maltschvirus</taxon>
        <taxon>Maltschvirus maltsch</taxon>
    </lineage>
</organism>
<evidence type="ECO:0000313" key="1">
    <source>
        <dbReference type="EMBL" id="CAB4176635.1"/>
    </source>
</evidence>